<evidence type="ECO:0000256" key="2">
    <source>
        <dbReference type="SAM" id="Phobius"/>
    </source>
</evidence>
<keyword evidence="2" id="KW-0472">Membrane</keyword>
<protein>
    <submittedName>
        <fullName evidence="3">Oidioi.mRNA.OKI2018_I69.chr1.g27.t1.cds</fullName>
    </submittedName>
</protein>
<keyword evidence="2" id="KW-0812">Transmembrane</keyword>
<accession>A0ABN7SMS6</accession>
<evidence type="ECO:0000256" key="1">
    <source>
        <dbReference type="SAM" id="MobiDB-lite"/>
    </source>
</evidence>
<dbReference type="EMBL" id="OU015566">
    <property type="protein sequence ID" value="CAG5101845.1"/>
    <property type="molecule type" value="Genomic_DNA"/>
</dbReference>
<gene>
    <name evidence="3" type="ORF">OKIOD_LOCUS8792</name>
</gene>
<evidence type="ECO:0000313" key="3">
    <source>
        <dbReference type="EMBL" id="CAG5101845.1"/>
    </source>
</evidence>
<feature type="compositionally biased region" description="Low complexity" evidence="1">
    <location>
        <begin position="85"/>
        <end position="98"/>
    </location>
</feature>
<feature type="compositionally biased region" description="Pro residues" evidence="1">
    <location>
        <begin position="74"/>
        <end position="84"/>
    </location>
</feature>
<keyword evidence="4" id="KW-1185">Reference proteome</keyword>
<evidence type="ECO:0000313" key="4">
    <source>
        <dbReference type="Proteomes" id="UP001158576"/>
    </source>
</evidence>
<reference evidence="3 4" key="1">
    <citation type="submission" date="2021-04" db="EMBL/GenBank/DDBJ databases">
        <authorList>
            <person name="Bliznina A."/>
        </authorList>
    </citation>
    <scope>NUCLEOTIDE SEQUENCE [LARGE SCALE GENOMIC DNA]</scope>
</reference>
<feature type="transmembrane region" description="Helical" evidence="2">
    <location>
        <begin position="104"/>
        <end position="127"/>
    </location>
</feature>
<organism evidence="3 4">
    <name type="scientific">Oikopleura dioica</name>
    <name type="common">Tunicate</name>
    <dbReference type="NCBI Taxonomy" id="34765"/>
    <lineage>
        <taxon>Eukaryota</taxon>
        <taxon>Metazoa</taxon>
        <taxon>Chordata</taxon>
        <taxon>Tunicata</taxon>
        <taxon>Appendicularia</taxon>
        <taxon>Copelata</taxon>
        <taxon>Oikopleuridae</taxon>
        <taxon>Oikopleura</taxon>
    </lineage>
</organism>
<keyword evidence="2" id="KW-1133">Transmembrane helix</keyword>
<feature type="region of interest" description="Disordered" evidence="1">
    <location>
        <begin position="22"/>
        <end position="98"/>
    </location>
</feature>
<name>A0ABN7SMS6_OIKDI</name>
<proteinExistence type="predicted"/>
<sequence>MTIRFTGQQIPLGSPPMYPVQMQTGASLNPGQPVSQSPSFHAAPAYAPQQVQMAPPAYSPQPAPMPQVFTPQPTFAPPPAPPKAPTFQPQQTNAPAQNQSENSICGYICFGLVATVLILISILNAVAPEGPPGGPIGGPPNDKSLRKNDIYTRNFSNSFSDPGYYNYYGPGPDYGPYGPPPGYGPYGPYGPPPGYGPYGPPPGYGPYGPGSGPYGPYGYYYGGPGGPYRMNMTKMVEICGKKEPLSMATDFIYQGSLFNTTVSICDGDYEYSVHSSSDTFILSSPSNKGYYECNQKITSASSGITFEIVKLETEFCADDLVFIDENEDEYAFSGNITEVARFSFSSPSVFIHYRGNTTSNDGFLISIEAGFEPRNNISIIHPLVMSKTLSRYAKARNE</sequence>
<dbReference type="PRINTS" id="PR01217">
    <property type="entry name" value="PRICHEXTENSN"/>
</dbReference>
<dbReference type="Proteomes" id="UP001158576">
    <property type="component" value="Chromosome 1"/>
</dbReference>
<feature type="compositionally biased region" description="Polar residues" evidence="1">
    <location>
        <begin position="22"/>
        <end position="39"/>
    </location>
</feature>